<feature type="compositionally biased region" description="Low complexity" evidence="5">
    <location>
        <begin position="12"/>
        <end position="24"/>
    </location>
</feature>
<feature type="coiled-coil region" evidence="4">
    <location>
        <begin position="87"/>
        <end position="370"/>
    </location>
</feature>
<name>A0A9P8TKR3_WICPI</name>
<reference evidence="7" key="1">
    <citation type="journal article" date="2021" name="Open Biol.">
        <title>Shared evolutionary footprints suggest mitochondrial oxidative damage underlies multiple complex I losses in fungi.</title>
        <authorList>
            <person name="Schikora-Tamarit M.A."/>
            <person name="Marcet-Houben M."/>
            <person name="Nosek J."/>
            <person name="Gabaldon T."/>
        </authorList>
    </citation>
    <scope>NUCLEOTIDE SEQUENCE</scope>
    <source>
        <strain evidence="7">CBS2887</strain>
    </source>
</reference>
<dbReference type="AlphaFoldDB" id="A0A9P8TKR3"/>
<comment type="caution">
    <text evidence="7">The sequence shown here is derived from an EMBL/GenBank/DDBJ whole genome shotgun (WGS) entry which is preliminary data.</text>
</comment>
<dbReference type="EMBL" id="JAEUBG010003780">
    <property type="protein sequence ID" value="KAH3682310.1"/>
    <property type="molecule type" value="Genomic_DNA"/>
</dbReference>
<reference evidence="7" key="2">
    <citation type="submission" date="2021-01" db="EMBL/GenBank/DDBJ databases">
        <authorList>
            <person name="Schikora-Tamarit M.A."/>
        </authorList>
    </citation>
    <scope>NUCLEOTIDE SEQUENCE</scope>
    <source>
        <strain evidence="7">CBS2887</strain>
    </source>
</reference>
<gene>
    <name evidence="7" type="ORF">WICPIJ_006725</name>
</gene>
<evidence type="ECO:0000313" key="8">
    <source>
        <dbReference type="Proteomes" id="UP000774326"/>
    </source>
</evidence>
<keyword evidence="2" id="KW-0333">Golgi apparatus</keyword>
<organism evidence="7 8">
    <name type="scientific">Wickerhamomyces pijperi</name>
    <name type="common">Yeast</name>
    <name type="synonym">Pichia pijperi</name>
    <dbReference type="NCBI Taxonomy" id="599730"/>
    <lineage>
        <taxon>Eukaryota</taxon>
        <taxon>Fungi</taxon>
        <taxon>Dikarya</taxon>
        <taxon>Ascomycota</taxon>
        <taxon>Saccharomycotina</taxon>
        <taxon>Saccharomycetes</taxon>
        <taxon>Phaffomycetales</taxon>
        <taxon>Wickerhamomycetaceae</taxon>
        <taxon>Wickerhamomyces</taxon>
    </lineage>
</organism>
<evidence type="ECO:0000256" key="4">
    <source>
        <dbReference type="SAM" id="Coils"/>
    </source>
</evidence>
<dbReference type="GO" id="GO:0005794">
    <property type="term" value="C:Golgi apparatus"/>
    <property type="evidence" value="ECO:0007669"/>
    <property type="project" value="UniProtKB-SubCell"/>
</dbReference>
<keyword evidence="8" id="KW-1185">Reference proteome</keyword>
<dbReference type="OrthoDB" id="425925at2759"/>
<feature type="region of interest" description="Disordered" evidence="5">
    <location>
        <begin position="455"/>
        <end position="484"/>
    </location>
</feature>
<evidence type="ECO:0000256" key="2">
    <source>
        <dbReference type="ARBA" id="ARBA00023034"/>
    </source>
</evidence>
<proteinExistence type="predicted"/>
<dbReference type="Gene3D" id="1.10.287.1490">
    <property type="match status" value="1"/>
</dbReference>
<sequence length="506" mass="56241">MAKKGNNKKKGNNTANAANANNTASVSKDETTVNQESKEAVEEPVESTQEKESDAAAEPEVEDSKSKEDLKETAKPFESLPEDITKISCLEAEISQLKATIAQFESTKPDHTDTQPAADVEASKLQTQLQEMTEERDKFSSQYEALLGRISSMKTIFTKMKESQVELEQVKEELTTAKAEKSQLESQLETAKGLISDDKETIDLLRNESSALNMECDRLTADLSQLRHSHSSELDTLQQQISSSRTESNDLIRQVEKLKESNEELHIIIANDKTIMKDLNDQISDLTDSLKDNKSQIDKLESEKDGLHAELLKLTKSKAQIEDSFKLKHLQTLDQITALNSQRETLTTQIDQLQTKLAESQTTIIKLSQLEPQLHEKTLLLNKSRHESVILNEHLTKALQLIKKTSSVDTVDKELISNLFISFVSLPRGDSKKFEVLQLIAGFLGWGKDQRVQVGLSHGTGESSGTGSGPEESGSDQGTRKSIQGRMGSFVSLWTEFLESESSSKS</sequence>
<dbReference type="Pfam" id="PF10375">
    <property type="entry name" value="GRAB"/>
    <property type="match status" value="1"/>
</dbReference>
<evidence type="ECO:0000256" key="3">
    <source>
        <dbReference type="ARBA" id="ARBA00023054"/>
    </source>
</evidence>
<comment type="subcellular location">
    <subcellularLocation>
        <location evidence="1">Golgi apparatus</location>
    </subcellularLocation>
</comment>
<dbReference type="GO" id="GO:0031267">
    <property type="term" value="F:small GTPase binding"/>
    <property type="evidence" value="ECO:0007669"/>
    <property type="project" value="TreeGrafter"/>
</dbReference>
<dbReference type="GO" id="GO:0006888">
    <property type="term" value="P:endoplasmic reticulum to Golgi vesicle-mediated transport"/>
    <property type="evidence" value="ECO:0007669"/>
    <property type="project" value="TreeGrafter"/>
</dbReference>
<feature type="compositionally biased region" description="Basic and acidic residues" evidence="5">
    <location>
        <begin position="27"/>
        <end position="41"/>
    </location>
</feature>
<evidence type="ECO:0000259" key="6">
    <source>
        <dbReference type="PROSITE" id="PS50913"/>
    </source>
</evidence>
<feature type="compositionally biased region" description="Basic residues" evidence="5">
    <location>
        <begin position="1"/>
        <end position="11"/>
    </location>
</feature>
<dbReference type="GO" id="GO:0007030">
    <property type="term" value="P:Golgi organization"/>
    <property type="evidence" value="ECO:0007669"/>
    <property type="project" value="TreeGrafter"/>
</dbReference>
<evidence type="ECO:0000256" key="5">
    <source>
        <dbReference type="SAM" id="MobiDB-lite"/>
    </source>
</evidence>
<feature type="region of interest" description="Disordered" evidence="5">
    <location>
        <begin position="1"/>
        <end position="82"/>
    </location>
</feature>
<dbReference type="InterPro" id="IPR000237">
    <property type="entry name" value="GRIP_dom"/>
</dbReference>
<dbReference type="PANTHER" id="PTHR18921">
    <property type="entry name" value="MYOSIN HEAVY CHAIN - RELATED"/>
    <property type="match status" value="1"/>
</dbReference>
<protein>
    <recommendedName>
        <fullName evidence="6">GRIP domain-containing protein</fullName>
    </recommendedName>
</protein>
<dbReference type="PROSITE" id="PS50913">
    <property type="entry name" value="GRIP"/>
    <property type="match status" value="1"/>
</dbReference>
<evidence type="ECO:0000313" key="7">
    <source>
        <dbReference type="EMBL" id="KAH3682310.1"/>
    </source>
</evidence>
<dbReference type="PANTHER" id="PTHR18921:SF2">
    <property type="entry name" value="THYROID RECEPTOR-INTERACTING PROTEIN 11"/>
    <property type="match status" value="1"/>
</dbReference>
<feature type="compositionally biased region" description="Basic and acidic residues" evidence="5">
    <location>
        <begin position="62"/>
        <end position="75"/>
    </location>
</feature>
<evidence type="ECO:0000256" key="1">
    <source>
        <dbReference type="ARBA" id="ARBA00004555"/>
    </source>
</evidence>
<feature type="domain" description="GRIP" evidence="6">
    <location>
        <begin position="406"/>
        <end position="457"/>
    </location>
</feature>
<dbReference type="InterPro" id="IPR019459">
    <property type="entry name" value="GRAB"/>
</dbReference>
<accession>A0A9P8TKR3</accession>
<dbReference type="Proteomes" id="UP000774326">
    <property type="component" value="Unassembled WGS sequence"/>
</dbReference>
<keyword evidence="3 4" id="KW-0175">Coiled coil</keyword>